<dbReference type="AlphaFoldDB" id="A0A9X2VPX4"/>
<dbReference type="PANTHER" id="PTHR33507">
    <property type="entry name" value="INNER MEMBRANE PROTEIN YBBJ"/>
    <property type="match status" value="1"/>
</dbReference>
<keyword evidence="4 5" id="KW-0472">Membrane</keyword>
<protein>
    <submittedName>
        <fullName evidence="7">NfeD family protein</fullName>
    </submittedName>
</protein>
<dbReference type="PANTHER" id="PTHR33507:SF3">
    <property type="entry name" value="INNER MEMBRANE PROTEIN YBBJ"/>
    <property type="match status" value="1"/>
</dbReference>
<dbReference type="GO" id="GO:0005886">
    <property type="term" value="C:plasma membrane"/>
    <property type="evidence" value="ECO:0007669"/>
    <property type="project" value="TreeGrafter"/>
</dbReference>
<proteinExistence type="predicted"/>
<evidence type="ECO:0000256" key="2">
    <source>
        <dbReference type="ARBA" id="ARBA00022692"/>
    </source>
</evidence>
<feature type="domain" description="NfeD-like C-terminal" evidence="6">
    <location>
        <begin position="81"/>
        <end position="137"/>
    </location>
</feature>
<evidence type="ECO:0000259" key="6">
    <source>
        <dbReference type="Pfam" id="PF01957"/>
    </source>
</evidence>
<dbReference type="InterPro" id="IPR052165">
    <property type="entry name" value="Membrane_assoc_protease"/>
</dbReference>
<evidence type="ECO:0000256" key="4">
    <source>
        <dbReference type="ARBA" id="ARBA00023136"/>
    </source>
</evidence>
<dbReference type="RefSeq" id="WP_259626020.1">
    <property type="nucleotide sequence ID" value="NZ_JANYMP010000014.1"/>
</dbReference>
<evidence type="ECO:0000256" key="5">
    <source>
        <dbReference type="SAM" id="Phobius"/>
    </source>
</evidence>
<evidence type="ECO:0000313" key="8">
    <source>
        <dbReference type="Proteomes" id="UP001141259"/>
    </source>
</evidence>
<keyword evidence="3 5" id="KW-1133">Transmembrane helix</keyword>
<dbReference type="SUPFAM" id="SSF141322">
    <property type="entry name" value="NfeD domain-like"/>
    <property type="match status" value="1"/>
</dbReference>
<dbReference type="Gene3D" id="2.40.50.140">
    <property type="entry name" value="Nucleic acid-binding proteins"/>
    <property type="match status" value="1"/>
</dbReference>
<evidence type="ECO:0000256" key="3">
    <source>
        <dbReference type="ARBA" id="ARBA00022989"/>
    </source>
</evidence>
<comment type="subcellular location">
    <subcellularLocation>
        <location evidence="1">Membrane</location>
        <topology evidence="1">Multi-pass membrane protein</topology>
    </subcellularLocation>
</comment>
<evidence type="ECO:0000313" key="7">
    <source>
        <dbReference type="EMBL" id="MCS7480521.1"/>
    </source>
</evidence>
<dbReference type="Pfam" id="PF01957">
    <property type="entry name" value="NfeD"/>
    <property type="match status" value="1"/>
</dbReference>
<reference evidence="7" key="1">
    <citation type="submission" date="2022-08" db="EMBL/GenBank/DDBJ databases">
        <authorList>
            <person name="Tistechok S."/>
            <person name="Samborskyy M."/>
            <person name="Roman I."/>
        </authorList>
    </citation>
    <scope>NUCLEOTIDE SEQUENCE</scope>
    <source>
        <strain evidence="7">DSM 103496</strain>
    </source>
</reference>
<dbReference type="InterPro" id="IPR012340">
    <property type="entry name" value="NA-bd_OB-fold"/>
</dbReference>
<accession>A0A9X2VPX4</accession>
<keyword evidence="2 5" id="KW-0812">Transmembrane</keyword>
<dbReference type="InterPro" id="IPR002810">
    <property type="entry name" value="NfeD-like_C"/>
</dbReference>
<sequence>MAALIWLIIGVLLVGAEVLSGDFVLLMLGLAALGGAGAAALGAGAVISVVVFAVASIGLIVGARPMLKRRLEIGQGLKSNVEALIGIRAVVVDRVDGHGGRVKLHGEIWSARSLDHRVLEPGTEVTVFEISGATAVVLAES</sequence>
<name>A0A9X2VPX4_9PSEU</name>
<feature type="transmembrane region" description="Helical" evidence="5">
    <location>
        <begin position="36"/>
        <end position="61"/>
    </location>
</feature>
<evidence type="ECO:0000256" key="1">
    <source>
        <dbReference type="ARBA" id="ARBA00004141"/>
    </source>
</evidence>
<organism evidence="7 8">
    <name type="scientific">Umezawaea endophytica</name>
    <dbReference type="NCBI Taxonomy" id="1654476"/>
    <lineage>
        <taxon>Bacteria</taxon>
        <taxon>Bacillati</taxon>
        <taxon>Actinomycetota</taxon>
        <taxon>Actinomycetes</taxon>
        <taxon>Pseudonocardiales</taxon>
        <taxon>Pseudonocardiaceae</taxon>
        <taxon>Umezawaea</taxon>
    </lineage>
</organism>
<dbReference type="EMBL" id="JANYMP010000014">
    <property type="protein sequence ID" value="MCS7480521.1"/>
    <property type="molecule type" value="Genomic_DNA"/>
</dbReference>
<gene>
    <name evidence="7" type="ORF">NZH93_27010</name>
</gene>
<dbReference type="Proteomes" id="UP001141259">
    <property type="component" value="Unassembled WGS sequence"/>
</dbReference>
<comment type="caution">
    <text evidence="7">The sequence shown here is derived from an EMBL/GenBank/DDBJ whole genome shotgun (WGS) entry which is preliminary data.</text>
</comment>
<keyword evidence="8" id="KW-1185">Reference proteome</keyword>